<name>A0A5P1F7H4_ASPOF</name>
<evidence type="ECO:0000313" key="4">
    <source>
        <dbReference type="Proteomes" id="UP000243459"/>
    </source>
</evidence>
<dbReference type="AlphaFoldDB" id="A0A5P1F7H4"/>
<dbReference type="Pfam" id="PF01454">
    <property type="entry name" value="MAGE"/>
    <property type="match status" value="1"/>
</dbReference>
<organism evidence="3 4">
    <name type="scientific">Asparagus officinalis</name>
    <name type="common">Garden asparagus</name>
    <dbReference type="NCBI Taxonomy" id="4686"/>
    <lineage>
        <taxon>Eukaryota</taxon>
        <taxon>Viridiplantae</taxon>
        <taxon>Streptophyta</taxon>
        <taxon>Embryophyta</taxon>
        <taxon>Tracheophyta</taxon>
        <taxon>Spermatophyta</taxon>
        <taxon>Magnoliopsida</taxon>
        <taxon>Liliopsida</taxon>
        <taxon>Asparagales</taxon>
        <taxon>Asparagaceae</taxon>
        <taxon>Asparagoideae</taxon>
        <taxon>Asparagus</taxon>
    </lineage>
</organism>
<proteinExistence type="predicted"/>
<dbReference type="InterPro" id="IPR002190">
    <property type="entry name" value="MHD_dom"/>
</dbReference>
<dbReference type="PANTHER" id="PTHR11736">
    <property type="entry name" value="MELANOMA-ASSOCIATED ANTIGEN MAGE ANTIGEN"/>
    <property type="match status" value="1"/>
</dbReference>
<evidence type="ECO:0000259" key="2">
    <source>
        <dbReference type="PROSITE" id="PS50838"/>
    </source>
</evidence>
<evidence type="ECO:0000313" key="3">
    <source>
        <dbReference type="EMBL" id="ONK74074.1"/>
    </source>
</evidence>
<feature type="region of interest" description="Disordered" evidence="1">
    <location>
        <begin position="22"/>
        <end position="41"/>
    </location>
</feature>
<protein>
    <recommendedName>
        <fullName evidence="2">MAGE domain-containing protein</fullName>
    </recommendedName>
</protein>
<dbReference type="GO" id="GO:0006302">
    <property type="term" value="P:double-strand break repair"/>
    <property type="evidence" value="ECO:0007669"/>
    <property type="project" value="EnsemblPlants"/>
</dbReference>
<dbReference type="InterPro" id="IPR041898">
    <property type="entry name" value="MAGE_WH1"/>
</dbReference>
<dbReference type="PROSITE" id="PS50838">
    <property type="entry name" value="MAGE"/>
    <property type="match status" value="1"/>
</dbReference>
<dbReference type="Gene3D" id="1.10.10.1210">
    <property type="entry name" value="MAGE homology domain, winged helix WH2 motif"/>
    <property type="match status" value="1"/>
</dbReference>
<dbReference type="InterPro" id="IPR037445">
    <property type="entry name" value="MAGE"/>
</dbReference>
<feature type="domain" description="MAGE" evidence="2">
    <location>
        <begin position="124"/>
        <end position="334"/>
    </location>
</feature>
<dbReference type="Proteomes" id="UP000243459">
    <property type="component" value="Chromosome 3"/>
</dbReference>
<sequence length="340" mass="37927">MAMLTSWLPLLGLGKQWREAPLEQQGESRDGEGAGGDDREAELAAAGGGPYSCGCHHFLTQTGQTSKLATPDGKGSDICRCIWMDILAVDYETKYSFYANSSSTNLMSNYNEDLSQMNVSVEEKDKLVGEVIRYVLFKSHQTSGCPIKREELTQIITKNYSQRSLPALVINEAREKFSHIFGYEMKELLRSRPTSNKQGRMSQQSGAELKSYVLVSQLPSNIFSKYVENKETSHVSGFTFVVIGIVHLAGGKISEENLWHQLKRMGVNDSDEDHPFFGSTKQTLEVLVQQRYLQKEKVSGPDGNSVMFELAERALDESISNKLKDYIAQIVNKDTAAQAD</sequence>
<dbReference type="Gene3D" id="1.10.10.1200">
    <property type="entry name" value="MAGE homology domain, winged helix WH1 motif"/>
    <property type="match status" value="1"/>
</dbReference>
<evidence type="ECO:0000256" key="1">
    <source>
        <dbReference type="SAM" id="MobiDB-lite"/>
    </source>
</evidence>
<gene>
    <name evidence="3" type="ORF">A4U43_C03F2510</name>
</gene>
<dbReference type="SMART" id="SM01373">
    <property type="entry name" value="MAGE"/>
    <property type="match status" value="1"/>
</dbReference>
<dbReference type="EMBL" id="CM007383">
    <property type="protein sequence ID" value="ONK74074.1"/>
    <property type="molecule type" value="Genomic_DNA"/>
</dbReference>
<accession>A0A5P1F7H4</accession>
<dbReference type="PANTHER" id="PTHR11736:SF14">
    <property type="entry name" value="NSE3 HOMOLOG, SMC5-SMC6 COMPLEX COMPONENT"/>
    <property type="match status" value="1"/>
</dbReference>
<keyword evidence="4" id="KW-1185">Reference proteome</keyword>
<dbReference type="OMA" id="KITYSWG"/>
<dbReference type="Gramene" id="ONK74074">
    <property type="protein sequence ID" value="ONK74074"/>
    <property type="gene ID" value="A4U43_C03F2510"/>
</dbReference>
<dbReference type="InterPro" id="IPR041899">
    <property type="entry name" value="MAGE_WH2"/>
</dbReference>
<reference evidence="4" key="1">
    <citation type="journal article" date="2017" name="Nat. Commun.">
        <title>The asparagus genome sheds light on the origin and evolution of a young Y chromosome.</title>
        <authorList>
            <person name="Harkess A."/>
            <person name="Zhou J."/>
            <person name="Xu C."/>
            <person name="Bowers J.E."/>
            <person name="Van der Hulst R."/>
            <person name="Ayyampalayam S."/>
            <person name="Mercati F."/>
            <person name="Riccardi P."/>
            <person name="McKain M.R."/>
            <person name="Kakrana A."/>
            <person name="Tang H."/>
            <person name="Ray J."/>
            <person name="Groenendijk J."/>
            <person name="Arikit S."/>
            <person name="Mathioni S.M."/>
            <person name="Nakano M."/>
            <person name="Shan H."/>
            <person name="Telgmann-Rauber A."/>
            <person name="Kanno A."/>
            <person name="Yue Z."/>
            <person name="Chen H."/>
            <person name="Li W."/>
            <person name="Chen Y."/>
            <person name="Xu X."/>
            <person name="Zhang Y."/>
            <person name="Luo S."/>
            <person name="Chen H."/>
            <person name="Gao J."/>
            <person name="Mao Z."/>
            <person name="Pires J.C."/>
            <person name="Luo M."/>
            <person name="Kudrna D."/>
            <person name="Wing R.A."/>
            <person name="Meyers B.C."/>
            <person name="Yi K."/>
            <person name="Kong H."/>
            <person name="Lavrijsen P."/>
            <person name="Sunseri F."/>
            <person name="Falavigna A."/>
            <person name="Ye Y."/>
            <person name="Leebens-Mack J.H."/>
            <person name="Chen G."/>
        </authorList>
    </citation>
    <scope>NUCLEOTIDE SEQUENCE [LARGE SCALE GENOMIC DNA]</scope>
    <source>
        <strain evidence="4">cv. DH0086</strain>
    </source>
</reference>
<dbReference type="GO" id="GO:0005634">
    <property type="term" value="C:nucleus"/>
    <property type="evidence" value="ECO:0007669"/>
    <property type="project" value="TreeGrafter"/>
</dbReference>